<protein>
    <submittedName>
        <fullName evidence="4">Glycosyltransferase family 4 protein</fullName>
    </submittedName>
</protein>
<dbReference type="CDD" id="cd03801">
    <property type="entry name" value="GT4_PimA-like"/>
    <property type="match status" value="1"/>
</dbReference>
<organism evidence="4 5">
    <name type="scientific">Plectonema radiosum NIES-515</name>
    <dbReference type="NCBI Taxonomy" id="2986073"/>
    <lineage>
        <taxon>Bacteria</taxon>
        <taxon>Bacillati</taxon>
        <taxon>Cyanobacteriota</taxon>
        <taxon>Cyanophyceae</taxon>
        <taxon>Oscillatoriophycideae</taxon>
        <taxon>Oscillatoriales</taxon>
        <taxon>Microcoleaceae</taxon>
        <taxon>Plectonema</taxon>
    </lineage>
</organism>
<comment type="caution">
    <text evidence="4">The sequence shown here is derived from an EMBL/GenBank/DDBJ whole genome shotgun (WGS) entry which is preliminary data.</text>
</comment>
<evidence type="ECO:0000256" key="3">
    <source>
        <dbReference type="ARBA" id="ARBA00022679"/>
    </source>
</evidence>
<name>A0ABT3B1M2_9CYAN</name>
<keyword evidence="3" id="KW-0808">Transferase</keyword>
<dbReference type="EMBL" id="JAOWRF010000250">
    <property type="protein sequence ID" value="MCV3215252.1"/>
    <property type="molecule type" value="Genomic_DNA"/>
</dbReference>
<evidence type="ECO:0000313" key="4">
    <source>
        <dbReference type="EMBL" id="MCV3215252.1"/>
    </source>
</evidence>
<dbReference type="Pfam" id="PF13692">
    <property type="entry name" value="Glyco_trans_1_4"/>
    <property type="match status" value="1"/>
</dbReference>
<keyword evidence="5" id="KW-1185">Reference proteome</keyword>
<gene>
    <name evidence="4" type="ORF">OGM63_17320</name>
</gene>
<keyword evidence="2" id="KW-0328">Glycosyltransferase</keyword>
<evidence type="ECO:0000313" key="5">
    <source>
        <dbReference type="Proteomes" id="UP001526143"/>
    </source>
</evidence>
<comment type="similarity">
    <text evidence="1">Belongs to the glycosyltransferase group 1 family. Glycosyltransferase 4 subfamily.</text>
</comment>
<reference evidence="4 5" key="1">
    <citation type="submission" date="2022-10" db="EMBL/GenBank/DDBJ databases">
        <title>Identification of biosynthetic pathway for the production of the potent trypsin inhibitor radiosumin.</title>
        <authorList>
            <person name="Fewer D.P."/>
            <person name="Delbaje E."/>
            <person name="Ouyang X."/>
            <person name="Agostino P.D."/>
            <person name="Wahlsten M."/>
            <person name="Jokela J."/>
            <person name="Permi P."/>
            <person name="Haapaniemi E."/>
            <person name="Koistinen H."/>
        </authorList>
    </citation>
    <scope>NUCLEOTIDE SEQUENCE [LARGE SCALE GENOMIC DNA]</scope>
    <source>
        <strain evidence="4 5">NIES-515</strain>
    </source>
</reference>
<dbReference type="Gene3D" id="3.40.50.2000">
    <property type="entry name" value="Glycogen Phosphorylase B"/>
    <property type="match status" value="1"/>
</dbReference>
<evidence type="ECO:0000256" key="1">
    <source>
        <dbReference type="ARBA" id="ARBA00009481"/>
    </source>
</evidence>
<dbReference type="Proteomes" id="UP001526143">
    <property type="component" value="Unassembled WGS sequence"/>
</dbReference>
<dbReference type="PANTHER" id="PTHR12526:SF640">
    <property type="entry name" value="COLANIC ACID BIOSYNTHESIS GLYCOSYLTRANSFERASE WCAL-RELATED"/>
    <property type="match status" value="1"/>
</dbReference>
<accession>A0ABT3B1M2</accession>
<dbReference type="SUPFAM" id="SSF53756">
    <property type="entry name" value="UDP-Glycosyltransferase/glycogen phosphorylase"/>
    <property type="match status" value="1"/>
</dbReference>
<proteinExistence type="inferred from homology"/>
<dbReference type="PANTHER" id="PTHR12526">
    <property type="entry name" value="GLYCOSYLTRANSFERASE"/>
    <property type="match status" value="1"/>
</dbReference>
<sequence length="224" mass="24795">MTTWHAIDRNEARAALGIPIDARVVVCHGRIDIHQKGLDILLEAWNRICCDRPERDLRLLLVGTGSDAKELRQRIATMELRGVLWVDKYVRDRTALWQYLSAADVYTLPSRHEGFPVAPIEAMACGLPVVAADAPGVPDILERGEASGGVVVPRENPTALALALGRILDDEAWGQELGKRARSRAQEYFSLEVVGKQMRDFLFCQKTQSGTSLQLSNLDKPVIG</sequence>
<evidence type="ECO:0000256" key="2">
    <source>
        <dbReference type="ARBA" id="ARBA00022676"/>
    </source>
</evidence>